<sequence>MLLSTKNQFQQLITTNEDFVFTGSYKDLTLKSVYQPIFDADDQAVGIEALVRINHASDGIIRPDQFFNSPDFSLEDKINVERLSRVIHIRNFAHSQYSQLNLFLNVLPSAGEFFALEDIRTSLLCKRLFSLGLVPKQLIMEVVEHDTRDEECLKHAMAKLSKCGFQIAIDDFGIQASNHERVERIKPDIIKIDRSLMLSYMQDDKLPLLKGLELAKRINAKVVVEGIETAQQLQAMKQLEIDYYQGYFLAMPQPIHLVNIELNNAI</sequence>
<protein>
    <submittedName>
        <fullName evidence="2">Diguanylate phosphodiesterase</fullName>
    </submittedName>
</protein>
<dbReference type="Pfam" id="PF00563">
    <property type="entry name" value="EAL"/>
    <property type="match status" value="1"/>
</dbReference>
<reference evidence="2 3" key="1">
    <citation type="submission" date="2016-09" db="EMBL/GenBank/DDBJ databases">
        <title>Genomic Taxonomy of the Vibrionaceae.</title>
        <authorList>
            <person name="Gonzalez-Castillo A."/>
            <person name="Gomez-Gil B."/>
            <person name="Enciso-Ibarra K."/>
        </authorList>
    </citation>
    <scope>NUCLEOTIDE SEQUENCE [LARGE SCALE GENOMIC DNA]</scope>
    <source>
        <strain evidence="2 3">CAIM 703</strain>
    </source>
</reference>
<dbReference type="STRING" id="1381081.BIY22_13155"/>
<evidence type="ECO:0000313" key="3">
    <source>
        <dbReference type="Proteomes" id="UP000186313"/>
    </source>
</evidence>
<dbReference type="Proteomes" id="UP000186313">
    <property type="component" value="Unassembled WGS sequence"/>
</dbReference>
<dbReference type="PANTHER" id="PTHR33121:SF76">
    <property type="entry name" value="SIGNALING PROTEIN"/>
    <property type="match status" value="1"/>
</dbReference>
<dbReference type="Gene3D" id="3.20.20.450">
    <property type="entry name" value="EAL domain"/>
    <property type="match status" value="1"/>
</dbReference>
<dbReference type="SUPFAM" id="SSF141868">
    <property type="entry name" value="EAL domain-like"/>
    <property type="match status" value="1"/>
</dbReference>
<dbReference type="CDD" id="cd01948">
    <property type="entry name" value="EAL"/>
    <property type="match status" value="1"/>
</dbReference>
<dbReference type="InterPro" id="IPR035919">
    <property type="entry name" value="EAL_sf"/>
</dbReference>
<dbReference type="RefSeq" id="WP_075710748.1">
    <property type="nucleotide sequence ID" value="NZ_MJMJ01000045.1"/>
</dbReference>
<accession>A0A1Q9H9W7</accession>
<dbReference type="AlphaFoldDB" id="A0A1Q9H9W7"/>
<dbReference type="PANTHER" id="PTHR33121">
    <property type="entry name" value="CYCLIC DI-GMP PHOSPHODIESTERASE PDEF"/>
    <property type="match status" value="1"/>
</dbReference>
<feature type="domain" description="EAL" evidence="1">
    <location>
        <begin position="14"/>
        <end position="266"/>
    </location>
</feature>
<proteinExistence type="predicted"/>
<dbReference type="InterPro" id="IPR001633">
    <property type="entry name" value="EAL_dom"/>
</dbReference>
<dbReference type="InterPro" id="IPR050706">
    <property type="entry name" value="Cyclic-di-GMP_PDE-like"/>
</dbReference>
<organism evidence="2 3">
    <name type="scientific">Vibrio panuliri</name>
    <dbReference type="NCBI Taxonomy" id="1381081"/>
    <lineage>
        <taxon>Bacteria</taxon>
        <taxon>Pseudomonadati</taxon>
        <taxon>Pseudomonadota</taxon>
        <taxon>Gammaproteobacteria</taxon>
        <taxon>Vibrionales</taxon>
        <taxon>Vibrionaceae</taxon>
        <taxon>Vibrio</taxon>
    </lineage>
</organism>
<gene>
    <name evidence="2" type="ORF">BIY22_13155</name>
</gene>
<dbReference type="PROSITE" id="PS50883">
    <property type="entry name" value="EAL"/>
    <property type="match status" value="1"/>
</dbReference>
<evidence type="ECO:0000313" key="2">
    <source>
        <dbReference type="EMBL" id="OLQ85829.1"/>
    </source>
</evidence>
<dbReference type="GO" id="GO:0071111">
    <property type="term" value="F:cyclic-guanylate-specific phosphodiesterase activity"/>
    <property type="evidence" value="ECO:0007669"/>
    <property type="project" value="InterPro"/>
</dbReference>
<dbReference type="OrthoDB" id="1673646at2"/>
<dbReference type="EMBL" id="MJMJ01000045">
    <property type="protein sequence ID" value="OLQ85829.1"/>
    <property type="molecule type" value="Genomic_DNA"/>
</dbReference>
<evidence type="ECO:0000259" key="1">
    <source>
        <dbReference type="PROSITE" id="PS50883"/>
    </source>
</evidence>
<dbReference type="SMART" id="SM00052">
    <property type="entry name" value="EAL"/>
    <property type="match status" value="1"/>
</dbReference>
<name>A0A1Q9H9W7_9VIBR</name>
<comment type="caution">
    <text evidence="2">The sequence shown here is derived from an EMBL/GenBank/DDBJ whole genome shotgun (WGS) entry which is preliminary data.</text>
</comment>